<dbReference type="Proteomes" id="UP001064048">
    <property type="component" value="Chromosome 6"/>
</dbReference>
<proteinExistence type="predicted"/>
<reference evidence="1 2" key="1">
    <citation type="journal article" date="2022" name="Genome Biol. Evol.">
        <title>The Spruce Budworm Genome: Reconstructing the Evolutionary History of Antifreeze Proteins.</title>
        <authorList>
            <person name="Beliveau C."/>
            <person name="Gagne P."/>
            <person name="Picq S."/>
            <person name="Vernygora O."/>
            <person name="Keeling C.I."/>
            <person name="Pinkney K."/>
            <person name="Doucet D."/>
            <person name="Wen F."/>
            <person name="Johnston J.S."/>
            <person name="Maaroufi H."/>
            <person name="Boyle B."/>
            <person name="Laroche J."/>
            <person name="Dewar K."/>
            <person name="Juretic N."/>
            <person name="Blackburn G."/>
            <person name="Nisole A."/>
            <person name="Brunet B."/>
            <person name="Brandao M."/>
            <person name="Lumley L."/>
            <person name="Duan J."/>
            <person name="Quan G."/>
            <person name="Lucarotti C.J."/>
            <person name="Roe A.D."/>
            <person name="Sperling F.A.H."/>
            <person name="Levesque R.C."/>
            <person name="Cusson M."/>
        </authorList>
    </citation>
    <scope>NUCLEOTIDE SEQUENCE [LARGE SCALE GENOMIC DNA]</scope>
    <source>
        <strain evidence="1">Glfc:IPQL:Cfum</strain>
    </source>
</reference>
<comment type="caution">
    <text evidence="1">The sequence shown here is derived from an EMBL/GenBank/DDBJ whole genome shotgun (WGS) entry which is preliminary data.</text>
</comment>
<organism evidence="1 2">
    <name type="scientific">Choristoneura fumiferana</name>
    <name type="common">Spruce budworm moth</name>
    <name type="synonym">Archips fumiferana</name>
    <dbReference type="NCBI Taxonomy" id="7141"/>
    <lineage>
        <taxon>Eukaryota</taxon>
        <taxon>Metazoa</taxon>
        <taxon>Ecdysozoa</taxon>
        <taxon>Arthropoda</taxon>
        <taxon>Hexapoda</taxon>
        <taxon>Insecta</taxon>
        <taxon>Pterygota</taxon>
        <taxon>Neoptera</taxon>
        <taxon>Endopterygota</taxon>
        <taxon>Lepidoptera</taxon>
        <taxon>Glossata</taxon>
        <taxon>Ditrysia</taxon>
        <taxon>Tortricoidea</taxon>
        <taxon>Tortricidae</taxon>
        <taxon>Tortricinae</taxon>
        <taxon>Choristoneura</taxon>
    </lineage>
</organism>
<sequence>MKLVIYLYKERINTFIDTNINLKKSSISCVKNERMQIVHFEIVTKFNQQIIYLSTKSWTSDFNISSRYRTSFNIGFKTFLWQQQWQGLARPSLSRSRGQKLPEDPLECLRISRHGSLPLLYFLSCCTFPTEYLEQWRQRLSE</sequence>
<keyword evidence="2" id="KW-1185">Reference proteome</keyword>
<protein>
    <submittedName>
        <fullName evidence="1">Uncharacterized protein</fullName>
    </submittedName>
</protein>
<evidence type="ECO:0000313" key="2">
    <source>
        <dbReference type="Proteomes" id="UP001064048"/>
    </source>
</evidence>
<name>A0ACC0KH47_CHOFU</name>
<gene>
    <name evidence="1" type="ORF">MSG28_003943</name>
</gene>
<evidence type="ECO:0000313" key="1">
    <source>
        <dbReference type="EMBL" id="KAI8435684.1"/>
    </source>
</evidence>
<dbReference type="EMBL" id="CM046106">
    <property type="protein sequence ID" value="KAI8435684.1"/>
    <property type="molecule type" value="Genomic_DNA"/>
</dbReference>
<accession>A0ACC0KH47</accession>